<dbReference type="STRING" id="908337.HMPREF9257_0880"/>
<name>E4KLP8_9LACT</name>
<dbReference type="SUPFAM" id="SSF55729">
    <property type="entry name" value="Acyl-CoA N-acyltransferases (Nat)"/>
    <property type="match status" value="1"/>
</dbReference>
<dbReference type="Gene3D" id="3.40.630.30">
    <property type="match status" value="1"/>
</dbReference>
<sequence length="71" mass="8115">MIREIRTSDAASIRHICDIALGYDASLDLVSRQIEKLSQDRGHHFIYVYQNEASGQVLGFIHVQMDKKVLN</sequence>
<dbReference type="AlphaFoldDB" id="E4KLP8"/>
<organism evidence="1 2">
    <name type="scientific">Eremococcus coleocola ACS-139-V-Col8</name>
    <dbReference type="NCBI Taxonomy" id="908337"/>
    <lineage>
        <taxon>Bacteria</taxon>
        <taxon>Bacillati</taxon>
        <taxon>Bacillota</taxon>
        <taxon>Bacilli</taxon>
        <taxon>Lactobacillales</taxon>
        <taxon>Aerococcaceae</taxon>
        <taxon>Eremococcus</taxon>
    </lineage>
</organism>
<dbReference type="Proteomes" id="UP000005990">
    <property type="component" value="Unassembled WGS sequence"/>
</dbReference>
<keyword evidence="2" id="KW-1185">Reference proteome</keyword>
<evidence type="ECO:0000313" key="2">
    <source>
        <dbReference type="Proteomes" id="UP000005990"/>
    </source>
</evidence>
<accession>E4KLP8</accession>
<dbReference type="RefSeq" id="WP_006417594.1">
    <property type="nucleotide sequence ID" value="NZ_AENN01000001.1"/>
</dbReference>
<evidence type="ECO:0008006" key="3">
    <source>
        <dbReference type="Google" id="ProtNLM"/>
    </source>
</evidence>
<protein>
    <recommendedName>
        <fullName evidence="3">N-acetyltransferase domain-containing protein</fullName>
    </recommendedName>
</protein>
<dbReference type="InterPro" id="IPR016181">
    <property type="entry name" value="Acyl_CoA_acyltransferase"/>
</dbReference>
<proteinExistence type="predicted"/>
<reference evidence="1 2" key="1">
    <citation type="submission" date="2010-10" db="EMBL/GenBank/DDBJ databases">
        <authorList>
            <person name="Durkin A.S."/>
            <person name="Madupu R."/>
            <person name="Torralba M."/>
            <person name="Gillis M."/>
            <person name="Methe B."/>
            <person name="Sutton G."/>
            <person name="Nelson K.E."/>
        </authorList>
    </citation>
    <scope>NUCLEOTIDE SEQUENCE [LARGE SCALE GENOMIC DNA]</scope>
    <source>
        <strain evidence="1 2">ACS-139-V-Col8</strain>
    </source>
</reference>
<dbReference type="OrthoDB" id="9795206at2"/>
<gene>
    <name evidence="1" type="ORF">HMPREF9257_0880</name>
</gene>
<evidence type="ECO:0000313" key="1">
    <source>
        <dbReference type="EMBL" id="EFR32115.1"/>
    </source>
</evidence>
<dbReference type="EMBL" id="AENN01000001">
    <property type="protein sequence ID" value="EFR32115.1"/>
    <property type="molecule type" value="Genomic_DNA"/>
</dbReference>
<dbReference type="eggNOG" id="COG0456">
    <property type="taxonomic scope" value="Bacteria"/>
</dbReference>
<comment type="caution">
    <text evidence="1">The sequence shown here is derived from an EMBL/GenBank/DDBJ whole genome shotgun (WGS) entry which is preliminary data.</text>
</comment>